<dbReference type="EMBL" id="CP046172">
    <property type="protein sequence ID" value="QIS08157.1"/>
    <property type="molecule type" value="Genomic_DNA"/>
</dbReference>
<feature type="transmembrane region" description="Helical" evidence="1">
    <location>
        <begin position="20"/>
        <end position="46"/>
    </location>
</feature>
<dbReference type="SUPFAM" id="SSF55298">
    <property type="entry name" value="YjgF-like"/>
    <property type="match status" value="1"/>
</dbReference>
<dbReference type="InterPro" id="IPR006175">
    <property type="entry name" value="YjgF/YER057c/UK114"/>
</dbReference>
<feature type="transmembrane region" description="Helical" evidence="1">
    <location>
        <begin position="175"/>
        <end position="196"/>
    </location>
</feature>
<name>A0A6G9Y4Z1_9NOCA</name>
<dbReference type="CDD" id="cd06154">
    <property type="entry name" value="YjgF_YER057c_UK114_like_6"/>
    <property type="match status" value="1"/>
</dbReference>
<keyword evidence="3" id="KW-1185">Reference proteome</keyword>
<dbReference type="Proteomes" id="UP000503540">
    <property type="component" value="Chromosome"/>
</dbReference>
<feature type="transmembrane region" description="Helical" evidence="1">
    <location>
        <begin position="96"/>
        <end position="117"/>
    </location>
</feature>
<proteinExistence type="predicted"/>
<dbReference type="Pfam" id="PF01042">
    <property type="entry name" value="Ribonuc_L-PSP"/>
    <property type="match status" value="1"/>
</dbReference>
<reference evidence="2 3" key="1">
    <citation type="journal article" date="2019" name="ACS Chem. Biol.">
        <title>Identification and Mobilization of a Cryptic Antibiotic Biosynthesis Gene Locus from a Human-Pathogenic Nocardia Isolate.</title>
        <authorList>
            <person name="Herisse M."/>
            <person name="Ishida K."/>
            <person name="Porter J.L."/>
            <person name="Howden B."/>
            <person name="Hertweck C."/>
            <person name="Stinear T.P."/>
            <person name="Pidot S.J."/>
        </authorList>
    </citation>
    <scope>NUCLEOTIDE SEQUENCE [LARGE SCALE GENOMIC DNA]</scope>
    <source>
        <strain evidence="2 3">AUSMDU00012717</strain>
    </source>
</reference>
<accession>A0A6G9Y4Z1</accession>
<dbReference type="InterPro" id="IPR009339">
    <property type="entry name" value="DUF998"/>
</dbReference>
<keyword evidence="1" id="KW-1133">Transmembrane helix</keyword>
<evidence type="ECO:0000256" key="1">
    <source>
        <dbReference type="SAM" id="Phobius"/>
    </source>
</evidence>
<dbReference type="AlphaFoldDB" id="A0A6G9Y4Z1"/>
<sequence length="396" mass="42327">MGRVSVSPMVAEKRRLVASWLIAGAIAIAGICYSAWVLEFVLHINVDPVNSFLSELDADGKPYRQIFATADKIVGITLIPAALGALIIFPRTRFTTVGWISLLIFGAATIADVLLPLRQCPTRDDPGCGGAGSESEWFPQLHQPHAMTSTIAVTSIAVATFAFSLAAFRYHRWRILREAGLAVLVVGSAATVWMLVADNLPGSYALGIAQRIQVGSMSLWLVTLAAAVILEGREWRDPIPVVRRKRQKATATAFPGAVAAACDADDMSERVNITSDSEFEDIVGYSRAVKLGNLVAVSGTTASLPGGTAFGGDDIAEQTRETLRRIASALESAGASLKDVVRTRIFVTDISRWPEVAKAHAEVFGEIRPAASMYEIKALITPALLVEIEADAVLGV</sequence>
<dbReference type="Pfam" id="PF06197">
    <property type="entry name" value="DUF998"/>
    <property type="match status" value="1"/>
</dbReference>
<dbReference type="PANTHER" id="PTHR43857">
    <property type="entry name" value="BLR7761 PROTEIN"/>
    <property type="match status" value="1"/>
</dbReference>
<organism evidence="2 3">
    <name type="scientific">Nocardia arthritidis</name>
    <dbReference type="NCBI Taxonomy" id="228602"/>
    <lineage>
        <taxon>Bacteria</taxon>
        <taxon>Bacillati</taxon>
        <taxon>Actinomycetota</taxon>
        <taxon>Actinomycetes</taxon>
        <taxon>Mycobacteriales</taxon>
        <taxon>Nocardiaceae</taxon>
        <taxon>Nocardia</taxon>
    </lineage>
</organism>
<feature type="transmembrane region" description="Helical" evidence="1">
    <location>
        <begin position="66"/>
        <end position="89"/>
    </location>
</feature>
<dbReference type="PANTHER" id="PTHR43857:SF1">
    <property type="entry name" value="YJGH FAMILY PROTEIN"/>
    <property type="match status" value="1"/>
</dbReference>
<keyword evidence="1" id="KW-0472">Membrane</keyword>
<gene>
    <name evidence="2" type="ORF">F5544_01155</name>
</gene>
<protein>
    <submittedName>
        <fullName evidence="2">DUF998 domain-containing protein</fullName>
    </submittedName>
</protein>
<feature type="transmembrane region" description="Helical" evidence="1">
    <location>
        <begin position="146"/>
        <end position="168"/>
    </location>
</feature>
<dbReference type="Gene3D" id="3.30.1330.40">
    <property type="entry name" value="RutC-like"/>
    <property type="match status" value="1"/>
</dbReference>
<evidence type="ECO:0000313" key="3">
    <source>
        <dbReference type="Proteomes" id="UP000503540"/>
    </source>
</evidence>
<keyword evidence="1" id="KW-0812">Transmembrane</keyword>
<dbReference type="KEGG" id="nah:F5544_01155"/>
<dbReference type="InterPro" id="IPR035959">
    <property type="entry name" value="RutC-like_sf"/>
</dbReference>
<evidence type="ECO:0000313" key="2">
    <source>
        <dbReference type="EMBL" id="QIS08157.1"/>
    </source>
</evidence>
<feature type="transmembrane region" description="Helical" evidence="1">
    <location>
        <begin position="208"/>
        <end position="230"/>
    </location>
</feature>